<dbReference type="PANTHER" id="PTHR45431">
    <property type="entry name" value="RHODANESE-LIKE DOMAIN-CONTAINING PROTEIN 15, CHLOROPLASTIC"/>
    <property type="match status" value="1"/>
</dbReference>
<dbReference type="Proteomes" id="UP000587396">
    <property type="component" value="Unassembled WGS sequence"/>
</dbReference>
<dbReference type="GO" id="GO:0004792">
    <property type="term" value="F:thiosulfate-cyanide sulfurtransferase activity"/>
    <property type="evidence" value="ECO:0007669"/>
    <property type="project" value="InterPro"/>
</dbReference>
<organism evidence="3 4">
    <name type="scientific">Gordonibacter massiliensis</name>
    <name type="common">ex Traore et al. 2017</name>
    <dbReference type="NCBI Taxonomy" id="1841863"/>
    <lineage>
        <taxon>Bacteria</taxon>
        <taxon>Bacillati</taxon>
        <taxon>Actinomycetota</taxon>
        <taxon>Coriobacteriia</taxon>
        <taxon>Eggerthellales</taxon>
        <taxon>Eggerthellaceae</taxon>
        <taxon>Gordonibacter</taxon>
    </lineage>
</organism>
<dbReference type="EMBL" id="JACMSE010000001">
    <property type="protein sequence ID" value="MBC2887789.1"/>
    <property type="molecule type" value="Genomic_DNA"/>
</dbReference>
<dbReference type="CDD" id="cd00158">
    <property type="entry name" value="RHOD"/>
    <property type="match status" value="1"/>
</dbReference>
<dbReference type="PANTHER" id="PTHR45431:SF3">
    <property type="entry name" value="RHODANESE-LIKE DOMAIN-CONTAINING PROTEIN 15, CHLOROPLASTIC"/>
    <property type="match status" value="1"/>
</dbReference>
<evidence type="ECO:0000256" key="1">
    <source>
        <dbReference type="SAM" id="MobiDB-lite"/>
    </source>
</evidence>
<keyword evidence="4" id="KW-1185">Reference proteome</keyword>
<evidence type="ECO:0000313" key="3">
    <source>
        <dbReference type="EMBL" id="MBC2887789.1"/>
    </source>
</evidence>
<dbReference type="InterPro" id="IPR001307">
    <property type="entry name" value="Thiosulphate_STrfase_CS"/>
</dbReference>
<name>A0A842JEM4_9ACTN</name>
<dbReference type="InterPro" id="IPR001763">
    <property type="entry name" value="Rhodanese-like_dom"/>
</dbReference>
<accession>A0A842JEM4</accession>
<dbReference type="PROSITE" id="PS00380">
    <property type="entry name" value="RHODANESE_1"/>
    <property type="match status" value="1"/>
</dbReference>
<dbReference type="Pfam" id="PF00581">
    <property type="entry name" value="Rhodanese"/>
    <property type="match status" value="1"/>
</dbReference>
<dbReference type="SMART" id="SM00450">
    <property type="entry name" value="RHOD"/>
    <property type="match status" value="1"/>
</dbReference>
<reference evidence="3 4" key="1">
    <citation type="submission" date="2020-08" db="EMBL/GenBank/DDBJ databases">
        <authorList>
            <person name="Liu C."/>
            <person name="Sun Q."/>
        </authorList>
    </citation>
    <scope>NUCLEOTIDE SEQUENCE [LARGE SCALE GENOMIC DNA]</scope>
    <source>
        <strain evidence="3 4">N22</strain>
    </source>
</reference>
<evidence type="ECO:0000259" key="2">
    <source>
        <dbReference type="PROSITE" id="PS50206"/>
    </source>
</evidence>
<feature type="compositionally biased region" description="Low complexity" evidence="1">
    <location>
        <begin position="18"/>
        <end position="35"/>
    </location>
</feature>
<feature type="region of interest" description="Disordered" evidence="1">
    <location>
        <begin position="15"/>
        <end position="56"/>
    </location>
</feature>
<feature type="domain" description="Rhodanese" evidence="2">
    <location>
        <begin position="78"/>
        <end position="164"/>
    </location>
</feature>
<dbReference type="InterPro" id="IPR052367">
    <property type="entry name" value="Thiosulfate_ST/Rhodanese-like"/>
</dbReference>
<gene>
    <name evidence="3" type="ORF">H7313_00170</name>
</gene>
<dbReference type="AlphaFoldDB" id="A0A842JEM4"/>
<dbReference type="SUPFAM" id="SSF52821">
    <property type="entry name" value="Rhodanese/Cell cycle control phosphatase"/>
    <property type="match status" value="1"/>
</dbReference>
<proteinExistence type="predicted"/>
<feature type="compositionally biased region" description="Gly residues" evidence="1">
    <location>
        <begin position="36"/>
        <end position="46"/>
    </location>
</feature>
<protein>
    <submittedName>
        <fullName evidence="3">Rhodanese-like domain-containing protein</fullName>
    </submittedName>
</protein>
<dbReference type="Gene3D" id="3.40.250.10">
    <property type="entry name" value="Rhodanese-like domain"/>
    <property type="match status" value="1"/>
</dbReference>
<feature type="compositionally biased region" description="Low complexity" evidence="1">
    <location>
        <begin position="47"/>
        <end position="56"/>
    </location>
</feature>
<dbReference type="PROSITE" id="PS50206">
    <property type="entry name" value="RHODANESE_3"/>
    <property type="match status" value="1"/>
</dbReference>
<comment type="caution">
    <text evidence="3">The sequence shown here is derived from an EMBL/GenBank/DDBJ whole genome shotgun (WGS) entry which is preliminary data.</text>
</comment>
<dbReference type="InterPro" id="IPR036873">
    <property type="entry name" value="Rhodanese-like_dom_sf"/>
</dbReference>
<evidence type="ECO:0000313" key="4">
    <source>
        <dbReference type="Proteomes" id="UP000587396"/>
    </source>
</evidence>
<sequence>MALAAVLGLSACANTAPGEETSASGDGSGSAMSGSGSDGGMTGGSSNGMMEGSNMAGKSDAANAYRKITAEEGKSLMDQGGVTVVDVRTPQEYADGHVPGAINIPNEDIGSTPPSELNSLDDKLVVYCRTGVRSKQASDKLVSMGFTDVNDMGGIVDWPYDTVTDNAPNGS</sequence>